<comment type="caution">
    <text evidence="1">The sequence shown here is derived from an EMBL/GenBank/DDBJ whole genome shotgun (WGS) entry which is preliminary data.</text>
</comment>
<proteinExistence type="predicted"/>
<reference evidence="1 2" key="2">
    <citation type="journal article" date="2022" name="Mol. Ecol. Resour.">
        <title>The genomes of chicory, endive, great burdock and yacon provide insights into Asteraceae paleo-polyploidization history and plant inulin production.</title>
        <authorList>
            <person name="Fan W."/>
            <person name="Wang S."/>
            <person name="Wang H."/>
            <person name="Wang A."/>
            <person name="Jiang F."/>
            <person name="Liu H."/>
            <person name="Zhao H."/>
            <person name="Xu D."/>
            <person name="Zhang Y."/>
        </authorList>
    </citation>
    <scope>NUCLEOTIDE SEQUENCE [LARGE SCALE GENOMIC DNA]</scope>
    <source>
        <strain evidence="2">cv. Yunnan</strain>
        <tissue evidence="1">Leaves</tissue>
    </source>
</reference>
<evidence type="ECO:0000313" key="1">
    <source>
        <dbReference type="EMBL" id="KAI3826195.1"/>
    </source>
</evidence>
<protein>
    <submittedName>
        <fullName evidence="1">Uncharacterized protein</fullName>
    </submittedName>
</protein>
<reference evidence="2" key="1">
    <citation type="journal article" date="2022" name="Mol. Ecol. Resour.">
        <title>The genomes of chicory, endive, great burdock and yacon provide insights into Asteraceae palaeo-polyploidization history and plant inulin production.</title>
        <authorList>
            <person name="Fan W."/>
            <person name="Wang S."/>
            <person name="Wang H."/>
            <person name="Wang A."/>
            <person name="Jiang F."/>
            <person name="Liu H."/>
            <person name="Zhao H."/>
            <person name="Xu D."/>
            <person name="Zhang Y."/>
        </authorList>
    </citation>
    <scope>NUCLEOTIDE SEQUENCE [LARGE SCALE GENOMIC DNA]</scope>
    <source>
        <strain evidence="2">cv. Yunnan</strain>
    </source>
</reference>
<name>A0ACB9K1W4_9ASTR</name>
<keyword evidence="2" id="KW-1185">Reference proteome</keyword>
<organism evidence="1 2">
    <name type="scientific">Smallanthus sonchifolius</name>
    <dbReference type="NCBI Taxonomy" id="185202"/>
    <lineage>
        <taxon>Eukaryota</taxon>
        <taxon>Viridiplantae</taxon>
        <taxon>Streptophyta</taxon>
        <taxon>Embryophyta</taxon>
        <taxon>Tracheophyta</taxon>
        <taxon>Spermatophyta</taxon>
        <taxon>Magnoliopsida</taxon>
        <taxon>eudicotyledons</taxon>
        <taxon>Gunneridae</taxon>
        <taxon>Pentapetalae</taxon>
        <taxon>asterids</taxon>
        <taxon>campanulids</taxon>
        <taxon>Asterales</taxon>
        <taxon>Asteraceae</taxon>
        <taxon>Asteroideae</taxon>
        <taxon>Heliantheae alliance</taxon>
        <taxon>Millerieae</taxon>
        <taxon>Smallanthus</taxon>
    </lineage>
</organism>
<evidence type="ECO:0000313" key="2">
    <source>
        <dbReference type="Proteomes" id="UP001056120"/>
    </source>
</evidence>
<dbReference type="Proteomes" id="UP001056120">
    <property type="component" value="Linkage Group LG01"/>
</dbReference>
<sequence>MASSSVSLHFLPLPSSKTLSVISQIIFPASLRIFPSSIHTPSKLYEATPSSQFVTKVAVSPDLSSSVDEELVLDFSPELKLFVGNLPFHVDNAALALLFEQSGHVETAEGLRCFVF</sequence>
<dbReference type="EMBL" id="CM042018">
    <property type="protein sequence ID" value="KAI3826195.1"/>
    <property type="molecule type" value="Genomic_DNA"/>
</dbReference>
<gene>
    <name evidence="1" type="ORF">L1987_00240</name>
</gene>
<accession>A0ACB9K1W4</accession>